<reference evidence="3" key="2">
    <citation type="submission" date="2018-11" db="EMBL/GenBank/DDBJ databases">
        <authorList>
            <person name="Cisar J.O."/>
            <person name="Wiens G.D."/>
        </authorList>
    </citation>
    <scope>NUCLEOTIDE SEQUENCE</scope>
    <source>
        <strain evidence="3">CSF259-93</strain>
    </source>
</reference>
<accession>A0A4P8PJQ0</accession>
<feature type="transmembrane region" description="Helical" evidence="1">
    <location>
        <begin position="134"/>
        <end position="152"/>
    </location>
</feature>
<protein>
    <submittedName>
        <fullName evidence="3">Polysaccharide polymerase</fullName>
    </submittedName>
</protein>
<gene>
    <name evidence="3" type="primary">wzy2</name>
</gene>
<dbReference type="EMBL" id="MK214917">
    <property type="protein sequence ID" value="QCQ84540.1"/>
    <property type="molecule type" value="Genomic_DNA"/>
</dbReference>
<reference evidence="2" key="1">
    <citation type="submission" date="2018-10" db="EMBL/GenBank/DDBJ databases">
        <authorList>
            <person name="Cisar J.O."/>
        </authorList>
    </citation>
    <scope>NUCLEOTIDE SEQUENCE</scope>
    <source>
        <strain evidence="2">Loa-10</strain>
    </source>
</reference>
<feature type="transmembrane region" description="Helical" evidence="1">
    <location>
        <begin position="158"/>
        <end position="176"/>
    </location>
</feature>
<evidence type="ECO:0000313" key="2">
    <source>
        <dbReference type="EMBL" id="QCQ84468.1"/>
    </source>
</evidence>
<dbReference type="NCBIfam" id="TIGR04370">
    <property type="entry name" value="glyco_rpt_poly"/>
    <property type="match status" value="1"/>
</dbReference>
<feature type="transmembrane region" description="Helical" evidence="1">
    <location>
        <begin position="353"/>
        <end position="370"/>
    </location>
</feature>
<evidence type="ECO:0000313" key="3">
    <source>
        <dbReference type="EMBL" id="QCQ84540.1"/>
    </source>
</evidence>
<dbReference type="RefSeq" id="WP_034100693.1">
    <property type="nucleotide sequence ID" value="NZ_CP007627.1"/>
</dbReference>
<sequence length="386" mass="44064">MSLESFFAPHFYFSYDVVFYVLIFVLFFFLGELLHSVSSKIGSKKQLFLDLNETYMDRLKKHTIYISVFSFIGAVFYLKAFVDHFGSFQAFFTAGALIRTDLFDGEIAIPFYAVVPMLFSYSAINLAMVYYVKYGFSWFQVIPFLSVLIMSFSQAARAGLVIVIFQILTGIIFRLLLKNDKNVKFKLIKPILLIIPTLFVVFTLVESFRYQNFSTSSDRIESTNDSFNVYTFGGVAGFSNYIDNIYPLDKPLTLGRYTFSSLYNVLGIDKAETGIYDQYLKVSPNNTANIYSIFRPLIEDFGFLGFLIWAFVLGVVSNFCFEKSLKGSLVTLSMSISIYIYLMFSFIAPLTQFNSFILSCVLCPGILIYLSKSKGKYHKAARIKIV</sequence>
<feature type="transmembrane region" description="Helical" evidence="1">
    <location>
        <begin position="328"/>
        <end position="347"/>
    </location>
</feature>
<organism evidence="3">
    <name type="scientific">Flavobacterium psychrophilum</name>
    <dbReference type="NCBI Taxonomy" id="96345"/>
    <lineage>
        <taxon>Bacteria</taxon>
        <taxon>Pseudomonadati</taxon>
        <taxon>Bacteroidota</taxon>
        <taxon>Flavobacteriia</taxon>
        <taxon>Flavobacteriales</taxon>
        <taxon>Flavobacteriaceae</taxon>
        <taxon>Flavobacterium</taxon>
    </lineage>
</organism>
<feature type="transmembrane region" description="Helical" evidence="1">
    <location>
        <begin position="301"/>
        <end position="321"/>
    </location>
</feature>
<dbReference type="AlphaFoldDB" id="A0A4P8PJQ0"/>
<feature type="transmembrane region" description="Helical" evidence="1">
    <location>
        <begin position="12"/>
        <end position="34"/>
    </location>
</feature>
<name>A0A4P8PJQ0_FLAPS</name>
<feature type="transmembrane region" description="Helical" evidence="1">
    <location>
        <begin position="64"/>
        <end position="82"/>
    </location>
</feature>
<evidence type="ECO:0000256" key="1">
    <source>
        <dbReference type="SAM" id="Phobius"/>
    </source>
</evidence>
<feature type="transmembrane region" description="Helical" evidence="1">
    <location>
        <begin position="107"/>
        <end position="127"/>
    </location>
</feature>
<keyword evidence="1" id="KW-0472">Membrane</keyword>
<keyword evidence="1" id="KW-1133">Transmembrane helix</keyword>
<proteinExistence type="predicted"/>
<feature type="transmembrane region" description="Helical" evidence="1">
    <location>
        <begin position="188"/>
        <end position="205"/>
    </location>
</feature>
<dbReference type="EMBL" id="MK095937">
    <property type="protein sequence ID" value="QCQ84468.1"/>
    <property type="molecule type" value="Genomic_DNA"/>
</dbReference>
<keyword evidence="1" id="KW-0812">Transmembrane</keyword>